<proteinExistence type="predicted"/>
<dbReference type="AlphaFoldDB" id="A0AAD5MH12"/>
<dbReference type="EMBL" id="JAHQIW010003251">
    <property type="protein sequence ID" value="KAJ1357875.1"/>
    <property type="molecule type" value="Genomic_DNA"/>
</dbReference>
<dbReference type="SMART" id="SM00164">
    <property type="entry name" value="TBC"/>
    <property type="match status" value="1"/>
</dbReference>
<sequence length="642" mass="73315">MATGVLLRKVWSVKQYINILKCSMSRAVRGSLLDPILKALRSASHSIGDLEVDEELSNIMERCLSLLPSDRPTPHELLSLTDRSQSRDSSTFESVEVLNARIRSNNDCDWILREMTVQDAFFLWRLCGSSVEAILVRNNAITLRHPVLTNPSIVVEDLQMFGNDEARRFCVKPEVVLLPDKNIREKLTSVSTGDIFLHSFLVSSESNHSHGDNLSVIVKEKDMVYQASRMRLISHLLASRFYKSLELLSSVARDIPPMRRADVWCALLNVRSSDEWDFFSCNTLAVHASDRQLDVDIPRCHQYEELMTSPAAHYSLRRLLKAWLLSHPQYVYWQGCDSLAAPFLLLYFNRLPTAFSCLTTFIKKYLNNFFLKDNSAVIQEQLVVFSQLLAFVDAKLFTRLMSMEFYPELFAIPWFLTCFAHVLPIHKLFHVWDQLLQRDSSFPLFIGLAILHQLRQTLIESSFNDAILLFSDLPDLSMEVVVADSIAYYDRVPPSCAFRCHAIPSDSYLPPPRGLPCSRENISSELKKWQCPQLSREEFAWRVNHQLILVIDIRSQIEFGRGCVLRSINYPNVNDSSLLNIAEPMRTAQRNQHPICIVGGKDVDIIRKFSGQLVSMGIDGICVIDGGFEAIRHNTTLIHIPH</sequence>
<dbReference type="InterPro" id="IPR001763">
    <property type="entry name" value="Rhodanese-like_dom"/>
</dbReference>
<dbReference type="InterPro" id="IPR035969">
    <property type="entry name" value="Rab-GAP_TBC_sf"/>
</dbReference>
<comment type="caution">
    <text evidence="3">The sequence shown here is derived from an EMBL/GenBank/DDBJ whole genome shotgun (WGS) entry which is preliminary data.</text>
</comment>
<evidence type="ECO:0000313" key="3">
    <source>
        <dbReference type="EMBL" id="KAJ1357875.1"/>
    </source>
</evidence>
<dbReference type="Pfam" id="PF00566">
    <property type="entry name" value="RabGAP-TBC"/>
    <property type="match status" value="1"/>
</dbReference>
<dbReference type="PANTHER" id="PTHR22957:SF168">
    <property type="entry name" value="TBC DOMAIN-CONTAINING PROTEIN KINASE-LIKE PROTEIN"/>
    <property type="match status" value="1"/>
</dbReference>
<name>A0AAD5MH12_PARTN</name>
<dbReference type="PANTHER" id="PTHR22957">
    <property type="entry name" value="TBC1 DOMAIN FAMILY MEMBER GTPASE-ACTIVATING PROTEIN"/>
    <property type="match status" value="1"/>
</dbReference>
<dbReference type="FunFam" id="1.10.8.270:FF:000044">
    <property type="entry name" value="TBC Kinase homolog"/>
    <property type="match status" value="1"/>
</dbReference>
<evidence type="ECO:0000313" key="4">
    <source>
        <dbReference type="Proteomes" id="UP001196413"/>
    </source>
</evidence>
<keyword evidence="4" id="KW-1185">Reference proteome</keyword>
<gene>
    <name evidence="3" type="ORF">KIN20_016132</name>
</gene>
<dbReference type="GO" id="GO:0005096">
    <property type="term" value="F:GTPase activator activity"/>
    <property type="evidence" value="ECO:0007669"/>
    <property type="project" value="UniProtKB-KW"/>
</dbReference>
<dbReference type="Pfam" id="PF00581">
    <property type="entry name" value="Rhodanese"/>
    <property type="match status" value="1"/>
</dbReference>
<dbReference type="Gene3D" id="1.10.8.270">
    <property type="entry name" value="putative rabgap domain of human tbc1 domain family member 14 like domains"/>
    <property type="match status" value="1"/>
</dbReference>
<dbReference type="SUPFAM" id="SSF52821">
    <property type="entry name" value="Rhodanese/Cell cycle control phosphatase"/>
    <property type="match status" value="1"/>
</dbReference>
<dbReference type="Gene3D" id="1.10.472.80">
    <property type="entry name" value="Ypt/Rab-GAP domain of gyp1p, domain 3"/>
    <property type="match status" value="1"/>
</dbReference>
<dbReference type="SUPFAM" id="SSF47923">
    <property type="entry name" value="Ypt/Rab-GAP domain of gyp1p"/>
    <property type="match status" value="2"/>
</dbReference>
<keyword evidence="1" id="KW-0343">GTPase activation</keyword>
<dbReference type="Proteomes" id="UP001196413">
    <property type="component" value="Unassembled WGS sequence"/>
</dbReference>
<reference evidence="3" key="1">
    <citation type="submission" date="2021-06" db="EMBL/GenBank/DDBJ databases">
        <title>Parelaphostrongylus tenuis whole genome reference sequence.</title>
        <authorList>
            <person name="Garwood T.J."/>
            <person name="Larsen P.A."/>
            <person name="Fountain-Jones N.M."/>
            <person name="Garbe J.R."/>
            <person name="Macchietto M.G."/>
            <person name="Kania S.A."/>
            <person name="Gerhold R.W."/>
            <person name="Richards J.E."/>
            <person name="Wolf T.M."/>
        </authorList>
    </citation>
    <scope>NUCLEOTIDE SEQUENCE</scope>
    <source>
        <strain evidence="3">MNPRO001-30</strain>
        <tissue evidence="3">Meninges</tissue>
    </source>
</reference>
<feature type="domain" description="Rab-GAP TBC" evidence="2">
    <location>
        <begin position="254"/>
        <end position="439"/>
    </location>
</feature>
<dbReference type="PROSITE" id="PS50086">
    <property type="entry name" value="TBC_RABGAP"/>
    <property type="match status" value="1"/>
</dbReference>
<dbReference type="InterPro" id="IPR036873">
    <property type="entry name" value="Rhodanese-like_dom_sf"/>
</dbReference>
<evidence type="ECO:0000259" key="2">
    <source>
        <dbReference type="PROSITE" id="PS50086"/>
    </source>
</evidence>
<organism evidence="3 4">
    <name type="scientific">Parelaphostrongylus tenuis</name>
    <name type="common">Meningeal worm</name>
    <dbReference type="NCBI Taxonomy" id="148309"/>
    <lineage>
        <taxon>Eukaryota</taxon>
        <taxon>Metazoa</taxon>
        <taxon>Ecdysozoa</taxon>
        <taxon>Nematoda</taxon>
        <taxon>Chromadorea</taxon>
        <taxon>Rhabditida</taxon>
        <taxon>Rhabditina</taxon>
        <taxon>Rhabditomorpha</taxon>
        <taxon>Strongyloidea</taxon>
        <taxon>Metastrongylidae</taxon>
        <taxon>Parelaphostrongylus</taxon>
    </lineage>
</organism>
<protein>
    <recommendedName>
        <fullName evidence="2">Rab-GAP TBC domain-containing protein</fullName>
    </recommendedName>
</protein>
<evidence type="ECO:0000256" key="1">
    <source>
        <dbReference type="ARBA" id="ARBA00022468"/>
    </source>
</evidence>
<accession>A0AAD5MH12</accession>
<dbReference type="InterPro" id="IPR000195">
    <property type="entry name" value="Rab-GAP-TBC_dom"/>
</dbReference>